<evidence type="ECO:0000313" key="3">
    <source>
        <dbReference type="Proteomes" id="UP000663929"/>
    </source>
</evidence>
<dbReference type="NCBIfam" id="TIGR01643">
    <property type="entry name" value="YD_repeat_2x"/>
    <property type="match status" value="2"/>
</dbReference>
<keyword evidence="3" id="KW-1185">Reference proteome</keyword>
<dbReference type="KEGG" id="scor:J3U87_17610"/>
<dbReference type="EMBL" id="CP071793">
    <property type="protein sequence ID" value="QTD54265.1"/>
    <property type="molecule type" value="Genomic_DNA"/>
</dbReference>
<evidence type="ECO:0000256" key="1">
    <source>
        <dbReference type="SAM" id="SignalP"/>
    </source>
</evidence>
<dbReference type="RefSeq" id="WP_237384362.1">
    <property type="nucleotide sequence ID" value="NZ_CP071793.1"/>
</dbReference>
<sequence length="107" mass="11738">MNKALPMALMLVFLGLGVCLAAGNITYTYDANGRLTSVTYDNGASMTYTYDAAGNLLQRDTSAEPCLDVVQFRTRLPGWPQTETVLTLVELVNCNRSGVAHLRHKKK</sequence>
<dbReference type="AlphaFoldDB" id="A0A8A4U689"/>
<dbReference type="Gene3D" id="2.180.10.10">
    <property type="entry name" value="RHS repeat-associated core"/>
    <property type="match status" value="1"/>
</dbReference>
<feature type="chain" id="PRO_5035283561" evidence="1">
    <location>
        <begin position="22"/>
        <end position="107"/>
    </location>
</feature>
<feature type="signal peptide" evidence="1">
    <location>
        <begin position="1"/>
        <end position="21"/>
    </location>
</feature>
<reference evidence="2" key="1">
    <citation type="submission" date="2021-03" db="EMBL/GenBank/DDBJ databases">
        <title>Acanthopleuribacteraceae sp. M133.</title>
        <authorList>
            <person name="Wang G."/>
        </authorList>
    </citation>
    <scope>NUCLEOTIDE SEQUENCE</scope>
    <source>
        <strain evidence="2">M133</strain>
    </source>
</reference>
<protein>
    <submittedName>
        <fullName evidence="2">RHS repeat protein</fullName>
    </submittedName>
</protein>
<evidence type="ECO:0000313" key="2">
    <source>
        <dbReference type="EMBL" id="QTD54265.1"/>
    </source>
</evidence>
<dbReference type="Proteomes" id="UP000663929">
    <property type="component" value="Chromosome"/>
</dbReference>
<dbReference type="InterPro" id="IPR006530">
    <property type="entry name" value="YD"/>
</dbReference>
<organism evidence="2 3">
    <name type="scientific">Sulfidibacter corallicola</name>
    <dbReference type="NCBI Taxonomy" id="2818388"/>
    <lineage>
        <taxon>Bacteria</taxon>
        <taxon>Pseudomonadati</taxon>
        <taxon>Acidobacteriota</taxon>
        <taxon>Holophagae</taxon>
        <taxon>Acanthopleuribacterales</taxon>
        <taxon>Acanthopleuribacteraceae</taxon>
        <taxon>Sulfidibacter</taxon>
    </lineage>
</organism>
<accession>A0A8A4U689</accession>
<keyword evidence="1" id="KW-0732">Signal</keyword>
<proteinExistence type="predicted"/>
<dbReference type="InterPro" id="IPR031325">
    <property type="entry name" value="RHS_repeat"/>
</dbReference>
<dbReference type="Pfam" id="PF05593">
    <property type="entry name" value="RHS_repeat"/>
    <property type="match status" value="1"/>
</dbReference>
<gene>
    <name evidence="2" type="ORF">J3U87_17610</name>
</gene>
<name>A0A8A4U689_SULCO</name>